<evidence type="ECO:0000259" key="6">
    <source>
        <dbReference type="PROSITE" id="PS51898"/>
    </source>
</evidence>
<evidence type="ECO:0000256" key="5">
    <source>
        <dbReference type="PROSITE-ProRule" id="PRU01248"/>
    </source>
</evidence>
<gene>
    <name evidence="8" type="ORF">ACFSUD_14580</name>
</gene>
<protein>
    <submittedName>
        <fullName evidence="8">Tyrosine-type recombinase/integrase</fullName>
    </submittedName>
</protein>
<evidence type="ECO:0000313" key="9">
    <source>
        <dbReference type="Proteomes" id="UP001597474"/>
    </source>
</evidence>
<dbReference type="InterPro" id="IPR025166">
    <property type="entry name" value="Integrase_DNA_bind_dom"/>
</dbReference>
<dbReference type="InterPro" id="IPR011010">
    <property type="entry name" value="DNA_brk_join_enz"/>
</dbReference>
<keyword evidence="2" id="KW-0229">DNA integration</keyword>
<dbReference type="Gene3D" id="1.10.150.130">
    <property type="match status" value="1"/>
</dbReference>
<dbReference type="CDD" id="cd00801">
    <property type="entry name" value="INT_P4_C"/>
    <property type="match status" value="1"/>
</dbReference>
<feature type="domain" description="Core-binding (CB)" evidence="7">
    <location>
        <begin position="99"/>
        <end position="180"/>
    </location>
</feature>
<keyword evidence="3 5" id="KW-0238">DNA-binding</keyword>
<dbReference type="InterPro" id="IPR044068">
    <property type="entry name" value="CB"/>
</dbReference>
<evidence type="ECO:0000256" key="3">
    <source>
        <dbReference type="ARBA" id="ARBA00023125"/>
    </source>
</evidence>
<dbReference type="Gene3D" id="1.10.443.10">
    <property type="entry name" value="Intergrase catalytic core"/>
    <property type="match status" value="1"/>
</dbReference>
<reference evidence="9" key="1">
    <citation type="journal article" date="2019" name="Int. J. Syst. Evol. Microbiol.">
        <title>The Global Catalogue of Microorganisms (GCM) 10K type strain sequencing project: providing services to taxonomists for standard genome sequencing and annotation.</title>
        <authorList>
            <consortium name="The Broad Institute Genomics Platform"/>
            <consortium name="The Broad Institute Genome Sequencing Center for Infectious Disease"/>
            <person name="Wu L."/>
            <person name="Ma J."/>
        </authorList>
    </citation>
    <scope>NUCLEOTIDE SEQUENCE [LARGE SCALE GENOMIC DNA]</scope>
    <source>
        <strain evidence="9">TISTR 2562</strain>
    </source>
</reference>
<evidence type="ECO:0000256" key="2">
    <source>
        <dbReference type="ARBA" id="ARBA00022908"/>
    </source>
</evidence>
<dbReference type="PANTHER" id="PTHR30629">
    <property type="entry name" value="PROPHAGE INTEGRASE"/>
    <property type="match status" value="1"/>
</dbReference>
<dbReference type="SUPFAM" id="SSF56349">
    <property type="entry name" value="DNA breaking-rejoining enzymes"/>
    <property type="match status" value="1"/>
</dbReference>
<feature type="domain" description="Tyr recombinase" evidence="6">
    <location>
        <begin position="204"/>
        <end position="387"/>
    </location>
</feature>
<keyword evidence="9" id="KW-1185">Reference proteome</keyword>
<name>A0ABW5U4I9_9RHOB</name>
<dbReference type="InterPro" id="IPR053876">
    <property type="entry name" value="Phage_int_M"/>
</dbReference>
<sequence>MSVLSDAKIRAISPKAKPFKRADFDGLYLLVNPGGSKLWRFKYRLHGKEKLLALGKYPDISLAGARKLRDEARGLVANGMDPSAKRKAQQRQEAAEQQDTFALLAAELLQKKRKEGRAEATLSKTEWLHRLLNADIGHMPVTKITAQDVLIPLRKMEKKGNHESAKRLRSAAGAVFRYAIALGKAENDPTYGLKDALIQHKVTHRAAITDPKEVGALMRAIDGFSGQRTTRLALQLLSITAVRPGELRLAMWDEFDEDNASWTIPEERTKMRREHTIPLPRQAQTSLRELKALTGWGKLLFPSVRSSQRAMSDNTLNAALRRIGYSKDEMTAHGFRAVFSTLANESGLWHPDAIERALAHVEQNEIRRAYARGQHWDERVKLAQWWADKLDQLRQD</sequence>
<evidence type="ECO:0000256" key="1">
    <source>
        <dbReference type="ARBA" id="ARBA00008857"/>
    </source>
</evidence>
<comment type="similarity">
    <text evidence="1">Belongs to the 'phage' integrase family.</text>
</comment>
<dbReference type="Pfam" id="PF00589">
    <property type="entry name" value="Phage_integrase"/>
    <property type="match status" value="1"/>
</dbReference>
<dbReference type="Pfam" id="PF13356">
    <property type="entry name" value="Arm-DNA-bind_3"/>
    <property type="match status" value="1"/>
</dbReference>
<dbReference type="PROSITE" id="PS51900">
    <property type="entry name" value="CB"/>
    <property type="match status" value="1"/>
</dbReference>
<dbReference type="RefSeq" id="WP_386375235.1">
    <property type="nucleotide sequence ID" value="NZ_JBHUMP010000014.1"/>
</dbReference>
<dbReference type="EMBL" id="JBHUMP010000014">
    <property type="protein sequence ID" value="MFD2740807.1"/>
    <property type="molecule type" value="Genomic_DNA"/>
</dbReference>
<evidence type="ECO:0000313" key="8">
    <source>
        <dbReference type="EMBL" id="MFD2740807.1"/>
    </source>
</evidence>
<evidence type="ECO:0000259" key="7">
    <source>
        <dbReference type="PROSITE" id="PS51900"/>
    </source>
</evidence>
<dbReference type="InterPro" id="IPR013762">
    <property type="entry name" value="Integrase-like_cat_sf"/>
</dbReference>
<keyword evidence="4" id="KW-0233">DNA recombination</keyword>
<dbReference type="InterPro" id="IPR002104">
    <property type="entry name" value="Integrase_catalytic"/>
</dbReference>
<dbReference type="Pfam" id="PF22022">
    <property type="entry name" value="Phage_int_M"/>
    <property type="match status" value="1"/>
</dbReference>
<organism evidence="8 9">
    <name type="scientific">Sulfitobacter aestuarii</name>
    <dbReference type="NCBI Taxonomy" id="2161676"/>
    <lineage>
        <taxon>Bacteria</taxon>
        <taxon>Pseudomonadati</taxon>
        <taxon>Pseudomonadota</taxon>
        <taxon>Alphaproteobacteria</taxon>
        <taxon>Rhodobacterales</taxon>
        <taxon>Roseobacteraceae</taxon>
        <taxon>Sulfitobacter</taxon>
    </lineage>
</organism>
<dbReference type="InterPro" id="IPR050808">
    <property type="entry name" value="Phage_Integrase"/>
</dbReference>
<evidence type="ECO:0000256" key="4">
    <source>
        <dbReference type="ARBA" id="ARBA00023172"/>
    </source>
</evidence>
<dbReference type="PANTHER" id="PTHR30629:SF2">
    <property type="entry name" value="PROPHAGE INTEGRASE INTS-RELATED"/>
    <property type="match status" value="1"/>
</dbReference>
<proteinExistence type="inferred from homology"/>
<dbReference type="Gene3D" id="3.30.160.390">
    <property type="entry name" value="Integrase, DNA-binding domain"/>
    <property type="match status" value="1"/>
</dbReference>
<dbReference type="InterPro" id="IPR010998">
    <property type="entry name" value="Integrase_recombinase_N"/>
</dbReference>
<accession>A0ABW5U4I9</accession>
<dbReference type="InterPro" id="IPR038488">
    <property type="entry name" value="Integrase_DNA-bd_sf"/>
</dbReference>
<dbReference type="Proteomes" id="UP001597474">
    <property type="component" value="Unassembled WGS sequence"/>
</dbReference>
<comment type="caution">
    <text evidence="8">The sequence shown here is derived from an EMBL/GenBank/DDBJ whole genome shotgun (WGS) entry which is preliminary data.</text>
</comment>
<dbReference type="PROSITE" id="PS51898">
    <property type="entry name" value="TYR_RECOMBINASE"/>
    <property type="match status" value="1"/>
</dbReference>